<dbReference type="EMBL" id="GBRH01243475">
    <property type="protein sequence ID" value="JAD54420.1"/>
    <property type="molecule type" value="Transcribed_RNA"/>
</dbReference>
<dbReference type="AlphaFoldDB" id="A0A0A9AZR2"/>
<sequence length="49" mass="5675">MYQGDHQICHIQHLIFRIHSGDFTNHVAKSIKSFYRITIQAPHLAISTV</sequence>
<proteinExistence type="predicted"/>
<accession>A0A0A9AZR2</accession>
<reference evidence="1" key="2">
    <citation type="journal article" date="2015" name="Data Brief">
        <title>Shoot transcriptome of the giant reed, Arundo donax.</title>
        <authorList>
            <person name="Barrero R.A."/>
            <person name="Guerrero F.D."/>
            <person name="Moolhuijzen P."/>
            <person name="Goolsby J.A."/>
            <person name="Tidwell J."/>
            <person name="Bellgard S.E."/>
            <person name="Bellgard M.I."/>
        </authorList>
    </citation>
    <scope>NUCLEOTIDE SEQUENCE</scope>
    <source>
        <tissue evidence="1">Shoot tissue taken approximately 20 cm above the soil surface</tissue>
    </source>
</reference>
<evidence type="ECO:0000313" key="1">
    <source>
        <dbReference type="EMBL" id="JAD54420.1"/>
    </source>
</evidence>
<name>A0A0A9AZR2_ARUDO</name>
<protein>
    <submittedName>
        <fullName evidence="1">Uncharacterized protein</fullName>
    </submittedName>
</protein>
<reference evidence="1" key="1">
    <citation type="submission" date="2014-09" db="EMBL/GenBank/DDBJ databases">
        <authorList>
            <person name="Magalhaes I.L.F."/>
            <person name="Oliveira U."/>
            <person name="Santos F.R."/>
            <person name="Vidigal T.H.D.A."/>
            <person name="Brescovit A.D."/>
            <person name="Santos A.J."/>
        </authorList>
    </citation>
    <scope>NUCLEOTIDE SEQUENCE</scope>
    <source>
        <tissue evidence="1">Shoot tissue taken approximately 20 cm above the soil surface</tissue>
    </source>
</reference>
<organism evidence="1">
    <name type="scientific">Arundo donax</name>
    <name type="common">Giant reed</name>
    <name type="synonym">Donax arundinaceus</name>
    <dbReference type="NCBI Taxonomy" id="35708"/>
    <lineage>
        <taxon>Eukaryota</taxon>
        <taxon>Viridiplantae</taxon>
        <taxon>Streptophyta</taxon>
        <taxon>Embryophyta</taxon>
        <taxon>Tracheophyta</taxon>
        <taxon>Spermatophyta</taxon>
        <taxon>Magnoliopsida</taxon>
        <taxon>Liliopsida</taxon>
        <taxon>Poales</taxon>
        <taxon>Poaceae</taxon>
        <taxon>PACMAD clade</taxon>
        <taxon>Arundinoideae</taxon>
        <taxon>Arundineae</taxon>
        <taxon>Arundo</taxon>
    </lineage>
</organism>